<evidence type="ECO:0000256" key="1">
    <source>
        <dbReference type="ARBA" id="ARBA00004651"/>
    </source>
</evidence>
<comment type="caution">
    <text evidence="9">The sequence shown here is derived from an EMBL/GenBank/DDBJ whole genome shotgun (WGS) entry which is preliminary data.</text>
</comment>
<comment type="subcellular location">
    <subcellularLocation>
        <location evidence="1 7">Cell membrane</location>
        <topology evidence="1 7">Multi-pass membrane protein</topology>
    </subcellularLocation>
</comment>
<evidence type="ECO:0000256" key="2">
    <source>
        <dbReference type="ARBA" id="ARBA00022448"/>
    </source>
</evidence>
<dbReference type="InterPro" id="IPR000515">
    <property type="entry name" value="MetI-like"/>
</dbReference>
<name>A0A2A6DZI1_9BACL</name>
<dbReference type="PANTHER" id="PTHR30193">
    <property type="entry name" value="ABC TRANSPORTER PERMEASE PROTEIN"/>
    <property type="match status" value="1"/>
</dbReference>
<evidence type="ECO:0000259" key="8">
    <source>
        <dbReference type="PROSITE" id="PS50928"/>
    </source>
</evidence>
<evidence type="ECO:0000256" key="6">
    <source>
        <dbReference type="ARBA" id="ARBA00023136"/>
    </source>
</evidence>
<keyword evidence="4 7" id="KW-0812">Transmembrane</keyword>
<dbReference type="GO" id="GO:0005886">
    <property type="term" value="C:plasma membrane"/>
    <property type="evidence" value="ECO:0007669"/>
    <property type="project" value="UniProtKB-SubCell"/>
</dbReference>
<gene>
    <name evidence="9" type="ORF">BLM47_09940</name>
</gene>
<evidence type="ECO:0000256" key="4">
    <source>
        <dbReference type="ARBA" id="ARBA00022692"/>
    </source>
</evidence>
<organism evidence="9 10">
    <name type="scientific">Candidatus Reconcilbacillus cellulovorans</name>
    <dbReference type="NCBI Taxonomy" id="1906605"/>
    <lineage>
        <taxon>Bacteria</taxon>
        <taxon>Bacillati</taxon>
        <taxon>Bacillota</taxon>
        <taxon>Bacilli</taxon>
        <taxon>Bacillales</taxon>
        <taxon>Paenibacillaceae</taxon>
        <taxon>Candidatus Reconcilbacillus</taxon>
    </lineage>
</organism>
<sequence>MSLRRRESIAGWLFVSPMLLGVTVLTLLPILATFALSLTDWVFIAGFREIKWTGLDNFARLAEDAAFRKSLGNNFVFLLTVPVYMAISLALAVVINRHVYWKDAFKVIYFMPYISSVVAVAIVWQVLFHPTLGPVNRLLMAIGVEHPPAWIADPKFALVSVMMVAVWISIGYNMIVYIAGLQAIPKELLEAAEIDGANGWQRFWKITFPLLSPTSFFLLVTGLIYSFKVFDLIAVLTKGGPVRSTSVLVWYLYEVAFENLKVGYASAVALVLFVCVFLITIVQWIGQRKWVNY</sequence>
<dbReference type="SUPFAM" id="SSF161098">
    <property type="entry name" value="MetI-like"/>
    <property type="match status" value="1"/>
</dbReference>
<comment type="similarity">
    <text evidence="7">Belongs to the binding-protein-dependent transport system permease family.</text>
</comment>
<dbReference type="PROSITE" id="PS50928">
    <property type="entry name" value="ABC_TM1"/>
    <property type="match status" value="1"/>
</dbReference>
<feature type="transmembrane region" description="Helical" evidence="7">
    <location>
        <begin position="262"/>
        <end position="285"/>
    </location>
</feature>
<evidence type="ECO:0000256" key="3">
    <source>
        <dbReference type="ARBA" id="ARBA00022475"/>
    </source>
</evidence>
<dbReference type="Pfam" id="PF00528">
    <property type="entry name" value="BPD_transp_1"/>
    <property type="match status" value="1"/>
</dbReference>
<dbReference type="PANTHER" id="PTHR30193:SF37">
    <property type="entry name" value="INNER MEMBRANE ABC TRANSPORTER PERMEASE PROTEIN YCJO"/>
    <property type="match status" value="1"/>
</dbReference>
<reference evidence="9 10" key="1">
    <citation type="submission" date="2016-12" db="EMBL/GenBank/DDBJ databases">
        <title>Candidatus Reconcilibacillus cellulovorans genome.</title>
        <authorList>
            <person name="Kolinko S."/>
            <person name="Wu Y.-W."/>
            <person name="Tachea F."/>
            <person name="Denzel E."/>
            <person name="Hiras J."/>
            <person name="Baecker N."/>
            <person name="Chan L.J."/>
            <person name="Eichorst S.A."/>
            <person name="Frey D."/>
            <person name="Adams P.D."/>
            <person name="Pray T."/>
            <person name="Tanjore D."/>
            <person name="Petzold C.J."/>
            <person name="Gladden J.M."/>
            <person name="Simmons B.A."/>
            <person name="Singer S.W."/>
        </authorList>
    </citation>
    <scope>NUCLEOTIDE SEQUENCE [LARGE SCALE GENOMIC DNA]</scope>
    <source>
        <strain evidence="9">JTherm</strain>
    </source>
</reference>
<feature type="transmembrane region" description="Helical" evidence="7">
    <location>
        <begin position="107"/>
        <end position="127"/>
    </location>
</feature>
<proteinExistence type="inferred from homology"/>
<keyword evidence="2 7" id="KW-0813">Transport</keyword>
<evidence type="ECO:0000256" key="7">
    <source>
        <dbReference type="RuleBase" id="RU363032"/>
    </source>
</evidence>
<keyword evidence="6 7" id="KW-0472">Membrane</keyword>
<evidence type="ECO:0000256" key="5">
    <source>
        <dbReference type="ARBA" id="ARBA00022989"/>
    </source>
</evidence>
<keyword evidence="3" id="KW-1003">Cell membrane</keyword>
<dbReference type="EMBL" id="MOXJ01000023">
    <property type="protein sequence ID" value="PDO09966.1"/>
    <property type="molecule type" value="Genomic_DNA"/>
</dbReference>
<accession>A0A2A6DZI1</accession>
<evidence type="ECO:0000313" key="10">
    <source>
        <dbReference type="Proteomes" id="UP000243688"/>
    </source>
</evidence>
<feature type="transmembrane region" description="Helical" evidence="7">
    <location>
        <begin position="208"/>
        <end position="227"/>
    </location>
</feature>
<evidence type="ECO:0000313" key="9">
    <source>
        <dbReference type="EMBL" id="PDO09966.1"/>
    </source>
</evidence>
<dbReference type="InterPro" id="IPR035906">
    <property type="entry name" value="MetI-like_sf"/>
</dbReference>
<feature type="domain" description="ABC transmembrane type-1" evidence="8">
    <location>
        <begin position="70"/>
        <end position="283"/>
    </location>
</feature>
<dbReference type="GO" id="GO:0055085">
    <property type="term" value="P:transmembrane transport"/>
    <property type="evidence" value="ECO:0007669"/>
    <property type="project" value="InterPro"/>
</dbReference>
<feature type="transmembrane region" description="Helical" evidence="7">
    <location>
        <begin position="156"/>
        <end position="179"/>
    </location>
</feature>
<dbReference type="Proteomes" id="UP000243688">
    <property type="component" value="Unassembled WGS sequence"/>
</dbReference>
<feature type="transmembrane region" description="Helical" evidence="7">
    <location>
        <begin position="75"/>
        <end position="95"/>
    </location>
</feature>
<protein>
    <submittedName>
        <fullName evidence="9">Sugar ABC transporter permease</fullName>
    </submittedName>
</protein>
<dbReference type="CDD" id="cd06261">
    <property type="entry name" value="TM_PBP2"/>
    <property type="match status" value="1"/>
</dbReference>
<feature type="transmembrane region" description="Helical" evidence="7">
    <location>
        <begin position="12"/>
        <end position="36"/>
    </location>
</feature>
<dbReference type="InterPro" id="IPR051393">
    <property type="entry name" value="ABC_transporter_permease"/>
</dbReference>
<keyword evidence="5 7" id="KW-1133">Transmembrane helix</keyword>
<dbReference type="AlphaFoldDB" id="A0A2A6DZI1"/>
<dbReference type="Gene3D" id="1.10.3720.10">
    <property type="entry name" value="MetI-like"/>
    <property type="match status" value="1"/>
</dbReference>